<sequence>MTRPDALLASTRRAAAERFRAAGVEPRLGELWSDPVFLAVLKRDRLSVCDVRAAIAAAGIPAR</sequence>
<gene>
    <name evidence="1" type="ORF">KL86APRO_10061</name>
</gene>
<evidence type="ECO:0000313" key="1">
    <source>
        <dbReference type="EMBL" id="SBV90922.1"/>
    </source>
</evidence>
<proteinExistence type="predicted"/>
<accession>A0A212IUS0</accession>
<dbReference type="EMBL" id="FLUO01000001">
    <property type="protein sequence ID" value="SBV90922.1"/>
    <property type="molecule type" value="Genomic_DNA"/>
</dbReference>
<dbReference type="AlphaFoldDB" id="A0A212IUS0"/>
<name>A0A212IUS0_9PROT</name>
<protein>
    <submittedName>
        <fullName evidence="1">Uncharacterized protein</fullName>
    </submittedName>
</protein>
<reference evidence="1" key="1">
    <citation type="submission" date="2016-04" db="EMBL/GenBank/DDBJ databases">
        <authorList>
            <person name="Evans L.H."/>
            <person name="Alamgir A."/>
            <person name="Owens N."/>
            <person name="Weber N.D."/>
            <person name="Virtaneva K."/>
            <person name="Barbian K."/>
            <person name="Babar A."/>
            <person name="Rosenke K."/>
        </authorList>
    </citation>
    <scope>NUCLEOTIDE SEQUENCE</scope>
    <source>
        <strain evidence="1">86</strain>
    </source>
</reference>
<organism evidence="1">
    <name type="scientific">uncultured Alphaproteobacteria bacterium</name>
    <dbReference type="NCBI Taxonomy" id="91750"/>
    <lineage>
        <taxon>Bacteria</taxon>
        <taxon>Pseudomonadati</taxon>
        <taxon>Pseudomonadota</taxon>
        <taxon>Alphaproteobacteria</taxon>
        <taxon>environmental samples</taxon>
    </lineage>
</organism>